<proteinExistence type="predicted"/>
<keyword evidence="4" id="KW-1185">Reference proteome</keyword>
<evidence type="ECO:0000313" key="5">
    <source>
        <dbReference type="Proteomes" id="UP000235392"/>
    </source>
</evidence>
<dbReference type="Proteomes" id="UP000235392">
    <property type="component" value="Unassembled WGS sequence"/>
</dbReference>
<dbReference type="AlphaFoldDB" id="A0A2N5VBT7"/>
<dbReference type="OrthoDB" id="1077582at2759"/>
<sequence length="176" mass="19932">MLLQAGLLNLQWTRPEYGHNQLIRWTRLSLLPITLSLLLSDLWNLKYNSHLSNLIKTNMGCTWGGHAFRAILLAFQQPPPETQTQHYSTDAKSTSKSPTDEHQSPMPFPLDIFLLAFAGGTIPSKQSKILSGVSQDVRTDLTFFLTTLRRLLLLSIMDVSNRRFGRFVVESSFGLE</sequence>
<accession>A0A2N5VBT7</accession>
<organism evidence="3 5">
    <name type="scientific">Puccinia coronata f. sp. avenae</name>
    <dbReference type="NCBI Taxonomy" id="200324"/>
    <lineage>
        <taxon>Eukaryota</taxon>
        <taxon>Fungi</taxon>
        <taxon>Dikarya</taxon>
        <taxon>Basidiomycota</taxon>
        <taxon>Pucciniomycotina</taxon>
        <taxon>Pucciniomycetes</taxon>
        <taxon>Pucciniales</taxon>
        <taxon>Pucciniaceae</taxon>
        <taxon>Puccinia</taxon>
    </lineage>
</organism>
<gene>
    <name evidence="2" type="ORF">PCANC_06598</name>
    <name evidence="3" type="ORF">PCASD_04387</name>
</gene>
<dbReference type="STRING" id="200324.A0A2N5VBT7"/>
<evidence type="ECO:0000313" key="4">
    <source>
        <dbReference type="Proteomes" id="UP000235388"/>
    </source>
</evidence>
<feature type="region of interest" description="Disordered" evidence="1">
    <location>
        <begin position="80"/>
        <end position="103"/>
    </location>
</feature>
<reference evidence="4 5" key="1">
    <citation type="submission" date="2017-11" db="EMBL/GenBank/DDBJ databases">
        <title>De novo assembly and phasing of dikaryotic genomes from two isolates of Puccinia coronata f. sp. avenae, the causal agent of oat crown rust.</title>
        <authorList>
            <person name="Miller M.E."/>
            <person name="Zhang Y."/>
            <person name="Omidvar V."/>
            <person name="Sperschneider J."/>
            <person name="Schwessinger B."/>
            <person name="Raley C."/>
            <person name="Palmer J.M."/>
            <person name="Garnica D."/>
            <person name="Upadhyaya N."/>
            <person name="Rathjen J."/>
            <person name="Taylor J.M."/>
            <person name="Park R.F."/>
            <person name="Dodds P.N."/>
            <person name="Hirsch C.D."/>
            <person name="Kianian S.F."/>
            <person name="Figueroa M."/>
        </authorList>
    </citation>
    <scope>NUCLEOTIDE SEQUENCE [LARGE SCALE GENOMIC DNA]</scope>
    <source>
        <strain evidence="2">12NC29</strain>
        <strain evidence="3">12SD80</strain>
    </source>
</reference>
<comment type="caution">
    <text evidence="3">The sequence shown here is derived from an EMBL/GenBank/DDBJ whole genome shotgun (WGS) entry which is preliminary data.</text>
</comment>
<dbReference type="Proteomes" id="UP000235388">
    <property type="component" value="Unassembled WGS sequence"/>
</dbReference>
<dbReference type="EMBL" id="PGCJ01000115">
    <property type="protein sequence ID" value="PLW46881.1"/>
    <property type="molecule type" value="Genomic_DNA"/>
</dbReference>
<evidence type="ECO:0000313" key="2">
    <source>
        <dbReference type="EMBL" id="PLW46881.1"/>
    </source>
</evidence>
<evidence type="ECO:0000256" key="1">
    <source>
        <dbReference type="SAM" id="MobiDB-lite"/>
    </source>
</evidence>
<dbReference type="EMBL" id="PGCI01000031">
    <property type="protein sequence ID" value="PLW47469.1"/>
    <property type="molecule type" value="Genomic_DNA"/>
</dbReference>
<name>A0A2N5VBT7_9BASI</name>
<protein>
    <submittedName>
        <fullName evidence="3">Uncharacterized protein</fullName>
    </submittedName>
</protein>
<feature type="compositionally biased region" description="Polar residues" evidence="1">
    <location>
        <begin position="82"/>
        <end position="97"/>
    </location>
</feature>
<evidence type="ECO:0000313" key="3">
    <source>
        <dbReference type="EMBL" id="PLW47469.1"/>
    </source>
</evidence>